<protein>
    <recommendedName>
        <fullName evidence="4">DUF3618 domain-containing protein</fullName>
    </recommendedName>
</protein>
<reference evidence="2" key="1">
    <citation type="submission" date="2022-04" db="EMBL/GenBank/DDBJ databases">
        <title>Hymenobacter sp. isolated from the air.</title>
        <authorList>
            <person name="Won M."/>
            <person name="Lee C.-M."/>
            <person name="Woen H.-Y."/>
            <person name="Kwon S.-W."/>
        </authorList>
    </citation>
    <scope>NUCLEOTIDE SEQUENCE</scope>
    <source>
        <strain evidence="2">5420S-77</strain>
    </source>
</reference>
<evidence type="ECO:0000256" key="1">
    <source>
        <dbReference type="SAM" id="MobiDB-lite"/>
    </source>
</evidence>
<dbReference type="RefSeq" id="WP_245120385.1">
    <property type="nucleotide sequence ID" value="NZ_CP095061.1"/>
</dbReference>
<feature type="compositionally biased region" description="Basic residues" evidence="1">
    <location>
        <begin position="84"/>
        <end position="93"/>
    </location>
</feature>
<evidence type="ECO:0000313" key="2">
    <source>
        <dbReference type="EMBL" id="UOQ66349.1"/>
    </source>
</evidence>
<dbReference type="Proteomes" id="UP000830401">
    <property type="component" value="Chromosome"/>
</dbReference>
<organism evidence="2 3">
    <name type="scientific">Hymenobacter volaticus</name>
    <dbReference type="NCBI Taxonomy" id="2932254"/>
    <lineage>
        <taxon>Bacteria</taxon>
        <taxon>Pseudomonadati</taxon>
        <taxon>Bacteroidota</taxon>
        <taxon>Cytophagia</taxon>
        <taxon>Cytophagales</taxon>
        <taxon>Hymenobacteraceae</taxon>
        <taxon>Hymenobacter</taxon>
    </lineage>
</organism>
<keyword evidence="3" id="KW-1185">Reference proteome</keyword>
<sequence>MAEPTNPLFEDEKEFLERQKLEYERALMGEVDGIKEDIKVKTQQIGKYAAIGAGVIGGVWLLSKAFGGSKKYKPKHDRELGGSRKNRSARALRKGTQGGIDYSIHDDFGSRSGHYADRGFQTPASERADIAPDVYHAQAADLDSDPFRPLPSVYQGYQGRSHQYDEPDHSEERSSIVADTFRAFLQSDTGKMLIAQATAVLMAVVAKKVGDYMPMFKNPDLATTPHQEPETRDIDFTFHDDDANAPHQPL</sequence>
<dbReference type="EMBL" id="CP095061">
    <property type="protein sequence ID" value="UOQ66349.1"/>
    <property type="molecule type" value="Genomic_DNA"/>
</dbReference>
<name>A0ABY4G6V1_9BACT</name>
<feature type="compositionally biased region" description="Basic and acidic residues" evidence="1">
    <location>
        <begin position="227"/>
        <end position="244"/>
    </location>
</feature>
<evidence type="ECO:0008006" key="4">
    <source>
        <dbReference type="Google" id="ProtNLM"/>
    </source>
</evidence>
<gene>
    <name evidence="2" type="ORF">MUN86_23170</name>
</gene>
<evidence type="ECO:0000313" key="3">
    <source>
        <dbReference type="Proteomes" id="UP000830401"/>
    </source>
</evidence>
<accession>A0ABY4G6V1</accession>
<feature type="region of interest" description="Disordered" evidence="1">
    <location>
        <begin position="218"/>
        <end position="250"/>
    </location>
</feature>
<feature type="region of interest" description="Disordered" evidence="1">
    <location>
        <begin position="141"/>
        <end position="170"/>
    </location>
</feature>
<proteinExistence type="predicted"/>
<feature type="region of interest" description="Disordered" evidence="1">
    <location>
        <begin position="69"/>
        <end position="96"/>
    </location>
</feature>